<dbReference type="Proteomes" id="UP000013487">
    <property type="component" value="Unassembled WGS sequence"/>
</dbReference>
<dbReference type="EMBL" id="ARXZ02000004">
    <property type="protein sequence ID" value="ERI01202.1"/>
    <property type="molecule type" value="Genomic_DNA"/>
</dbReference>
<sequence>MSDYFQRNMIEIVKNEEIYEYRIKGNVPLATYPMIMHVIESWLLDYRFKDKKGAEKELQPFIMCLKQYSLNNKEVERYCINNGIQWIENEVENKKRLLEFGIEYIKEINLWILPNRIHQKETYLSCS</sequence>
<organism evidence="1 2">
    <name type="scientific">Bacillus thuringiensis T01-328</name>
    <dbReference type="NCBI Taxonomy" id="1324966"/>
    <lineage>
        <taxon>Bacteria</taxon>
        <taxon>Bacillati</taxon>
        <taxon>Bacillota</taxon>
        <taxon>Bacilli</taxon>
        <taxon>Bacillales</taxon>
        <taxon>Bacillaceae</taxon>
        <taxon>Bacillus</taxon>
        <taxon>Bacillus cereus group</taxon>
    </lineage>
</organism>
<proteinExistence type="predicted"/>
<protein>
    <submittedName>
        <fullName evidence="1">Uncharacterized protein</fullName>
    </submittedName>
</protein>
<evidence type="ECO:0000313" key="1">
    <source>
        <dbReference type="EMBL" id="ERI01202.1"/>
    </source>
</evidence>
<reference evidence="1 2" key="1">
    <citation type="journal article" date="2013" name="Genome Announc.">
        <title>Draft Genome Sequence of Bacillus thuringiensis var. thuringiensis Strain T01-328, a Brazilian Isolate That Produces a Soluble Pesticide Protein, Cry1Ia.</title>
        <authorList>
            <person name="Varani A.M."/>
            <person name="Lemos M.V."/>
            <person name="Fernandes C.C."/>
            <person name="Lemos E.G."/>
            <person name="Alves E.C."/>
            <person name="Desiderio J.A."/>
        </authorList>
    </citation>
    <scope>NUCLEOTIDE SEQUENCE [LARGE SCALE GENOMIC DNA]</scope>
    <source>
        <strain evidence="1 2">T01-328</strain>
    </source>
</reference>
<accession>A0AAN4HK94</accession>
<evidence type="ECO:0000313" key="2">
    <source>
        <dbReference type="Proteomes" id="UP000013487"/>
    </source>
</evidence>
<dbReference type="AlphaFoldDB" id="A0AAN4HK94"/>
<gene>
    <name evidence="1" type="ORF">BTCBT_002757</name>
</gene>
<comment type="caution">
    <text evidence="1">The sequence shown here is derived from an EMBL/GenBank/DDBJ whole genome shotgun (WGS) entry which is preliminary data.</text>
</comment>
<name>A0AAN4HK94_BACTU</name>